<dbReference type="SUPFAM" id="SSF55729">
    <property type="entry name" value="Acyl-CoA N-acyltransferases (Nat)"/>
    <property type="match status" value="1"/>
</dbReference>
<dbReference type="Gene3D" id="3.40.630.30">
    <property type="match status" value="1"/>
</dbReference>
<dbReference type="OrthoDB" id="202470at2759"/>
<dbReference type="Pfam" id="PF13508">
    <property type="entry name" value="Acetyltransf_7"/>
    <property type="match status" value="1"/>
</dbReference>
<dbReference type="EMBL" id="KZ859060">
    <property type="protein sequence ID" value="RDW23889.1"/>
    <property type="molecule type" value="Genomic_DNA"/>
</dbReference>
<dbReference type="GO" id="GO:0016747">
    <property type="term" value="F:acyltransferase activity, transferring groups other than amino-acyl groups"/>
    <property type="evidence" value="ECO:0007669"/>
    <property type="project" value="InterPro"/>
</dbReference>
<keyword evidence="1" id="KW-0808">Transferase</keyword>
<dbReference type="Proteomes" id="UP000256601">
    <property type="component" value="Unassembled WGS sequence"/>
</dbReference>
<dbReference type="VEuPathDB" id="FungiDB:YALI0_F31867g"/>
<evidence type="ECO:0000313" key="1">
    <source>
        <dbReference type="EMBL" id="RDW23889.1"/>
    </source>
</evidence>
<proteinExistence type="predicted"/>
<dbReference type="CDD" id="cd04301">
    <property type="entry name" value="NAT_SF"/>
    <property type="match status" value="1"/>
</dbReference>
<gene>
    <name evidence="1" type="ORF">B0I71DRAFT_135240</name>
</gene>
<protein>
    <submittedName>
        <fullName evidence="1">Acyl-CoA N-acyltransferase</fullName>
    </submittedName>
</protein>
<keyword evidence="1" id="KW-0012">Acyltransferase</keyword>
<dbReference type="InterPro" id="IPR000182">
    <property type="entry name" value="GNAT_dom"/>
</dbReference>
<name>A0A371C0M0_YARLL</name>
<dbReference type="InterPro" id="IPR016181">
    <property type="entry name" value="Acyl_CoA_acyltransferase"/>
</dbReference>
<dbReference type="PROSITE" id="PS51186">
    <property type="entry name" value="GNAT"/>
    <property type="match status" value="1"/>
</dbReference>
<organism evidence="1 2">
    <name type="scientific">Yarrowia lipolytica</name>
    <name type="common">Candida lipolytica</name>
    <dbReference type="NCBI Taxonomy" id="4952"/>
    <lineage>
        <taxon>Eukaryota</taxon>
        <taxon>Fungi</taxon>
        <taxon>Dikarya</taxon>
        <taxon>Ascomycota</taxon>
        <taxon>Saccharomycotina</taxon>
        <taxon>Dipodascomycetes</taxon>
        <taxon>Dipodascales</taxon>
        <taxon>Dipodascales incertae sedis</taxon>
        <taxon>Yarrowia</taxon>
    </lineage>
</organism>
<dbReference type="OMA" id="TRCHIGD"/>
<evidence type="ECO:0000313" key="2">
    <source>
        <dbReference type="Proteomes" id="UP000256601"/>
    </source>
</evidence>
<accession>A0A371C0M0</accession>
<sequence length="186" mass="20767">MIFSWSTTTTSTVDVKISPELPWHKDDISNVIKSAFAKLAISNHQEQEIVHDLRATGALTASWVAIDNNTQQVVGTIFLSEVKVDGQVQSPKWYGIGPIAVLPDFQGNGIGAKLMHTAIEHCQGQLDAGGVVLLGNPEFYKQFEFVPRRDLSLMGVPSQYFQVRKFRGEWPSGEVTYDDAFMRHSW</sequence>
<reference evidence="1 2" key="1">
    <citation type="submission" date="2018-07" db="EMBL/GenBank/DDBJ databases">
        <title>Draft Genome Assemblies for Five Robust Yarrowia lipolytica Strains Exhibiting High Lipid Production and Pentose Sugar Utilization and Sugar Alcohol Secretion from Undetoxified Lignocellulosic Biomass Hydrolysates.</title>
        <authorList>
            <consortium name="DOE Joint Genome Institute"/>
            <person name="Walker C."/>
            <person name="Ryu S."/>
            <person name="Na H."/>
            <person name="Zane M."/>
            <person name="LaButti K."/>
            <person name="Lipzen A."/>
            <person name="Haridas S."/>
            <person name="Barry K."/>
            <person name="Grigoriev I.V."/>
            <person name="Quarterman J."/>
            <person name="Slininger P."/>
            <person name="Dien B."/>
            <person name="Trinh C.T."/>
        </authorList>
    </citation>
    <scope>NUCLEOTIDE SEQUENCE [LARGE SCALE GENOMIC DNA]</scope>
    <source>
        <strain evidence="1 2">YB392</strain>
    </source>
</reference>
<dbReference type="AlphaFoldDB" id="A0A371C0M0"/>